<dbReference type="OrthoDB" id="185373at2759"/>
<proteinExistence type="inferred from homology"/>
<dbReference type="FunFam" id="1.25.40.10:FF:002148">
    <property type="entry name" value="Pentatricopeptide repeat-containing protein At2g29760, chloroplastic"/>
    <property type="match status" value="1"/>
</dbReference>
<evidence type="ECO:0000256" key="2">
    <source>
        <dbReference type="ARBA" id="ARBA00022737"/>
    </source>
</evidence>
<dbReference type="NCBIfam" id="TIGR00756">
    <property type="entry name" value="PPR"/>
    <property type="match status" value="5"/>
</dbReference>
<dbReference type="FunFam" id="1.25.40.10:FF:000557">
    <property type="entry name" value="Pentatricopeptide repeat-containing protein, chloroplastic"/>
    <property type="match status" value="1"/>
</dbReference>
<dbReference type="Gene3D" id="1.25.40.10">
    <property type="entry name" value="Tetratricopeptide repeat domain"/>
    <property type="match status" value="4"/>
</dbReference>
<accession>A0A2G5EUC8</accession>
<dbReference type="STRING" id="218851.A0A2G5EUC8"/>
<feature type="region of interest" description="Disordered" evidence="4">
    <location>
        <begin position="1"/>
        <end position="29"/>
    </location>
</feature>
<evidence type="ECO:0000259" key="5">
    <source>
        <dbReference type="Pfam" id="PF14432"/>
    </source>
</evidence>
<dbReference type="InterPro" id="IPR011990">
    <property type="entry name" value="TPR-like_helical_dom_sf"/>
</dbReference>
<name>A0A2G5EUC8_AQUCA</name>
<protein>
    <recommendedName>
        <fullName evidence="5">DYW domain-containing protein</fullName>
    </recommendedName>
</protein>
<keyword evidence="7" id="KW-1185">Reference proteome</keyword>
<dbReference type="Proteomes" id="UP000230069">
    <property type="component" value="Unassembled WGS sequence"/>
</dbReference>
<evidence type="ECO:0000256" key="1">
    <source>
        <dbReference type="ARBA" id="ARBA00006643"/>
    </source>
</evidence>
<feature type="repeat" description="PPR" evidence="3">
    <location>
        <begin position="344"/>
        <end position="379"/>
    </location>
</feature>
<evidence type="ECO:0000256" key="3">
    <source>
        <dbReference type="PROSITE-ProRule" id="PRU00708"/>
    </source>
</evidence>
<feature type="repeat" description="PPR" evidence="3">
    <location>
        <begin position="282"/>
        <end position="316"/>
    </location>
</feature>
<dbReference type="InterPro" id="IPR002885">
    <property type="entry name" value="PPR_rpt"/>
</dbReference>
<dbReference type="Pfam" id="PF20431">
    <property type="entry name" value="E_motif"/>
    <property type="match status" value="1"/>
</dbReference>
<evidence type="ECO:0000313" key="7">
    <source>
        <dbReference type="Proteomes" id="UP000230069"/>
    </source>
</evidence>
<dbReference type="FunFam" id="1.25.40.10:FF:000073">
    <property type="entry name" value="Pentatricopeptide repeat-containing protein chloroplastic"/>
    <property type="match status" value="1"/>
</dbReference>
<organism evidence="6 7">
    <name type="scientific">Aquilegia coerulea</name>
    <name type="common">Rocky mountain columbine</name>
    <dbReference type="NCBI Taxonomy" id="218851"/>
    <lineage>
        <taxon>Eukaryota</taxon>
        <taxon>Viridiplantae</taxon>
        <taxon>Streptophyta</taxon>
        <taxon>Embryophyta</taxon>
        <taxon>Tracheophyta</taxon>
        <taxon>Spermatophyta</taxon>
        <taxon>Magnoliopsida</taxon>
        <taxon>Ranunculales</taxon>
        <taxon>Ranunculaceae</taxon>
        <taxon>Thalictroideae</taxon>
        <taxon>Aquilegia</taxon>
    </lineage>
</organism>
<dbReference type="InterPro" id="IPR046848">
    <property type="entry name" value="E_motif"/>
</dbReference>
<evidence type="ECO:0000313" key="6">
    <source>
        <dbReference type="EMBL" id="PIA59353.1"/>
    </source>
</evidence>
<dbReference type="InterPro" id="IPR046960">
    <property type="entry name" value="PPR_At4g14850-like_plant"/>
</dbReference>
<keyword evidence="2" id="KW-0677">Repeat</keyword>
<feature type="repeat" description="PPR" evidence="3">
    <location>
        <begin position="212"/>
        <end position="246"/>
    </location>
</feature>
<dbReference type="InParanoid" id="A0A2G5EUC8"/>
<dbReference type="EMBL" id="KZ305021">
    <property type="protein sequence ID" value="PIA59353.1"/>
    <property type="molecule type" value="Genomic_DNA"/>
</dbReference>
<dbReference type="GO" id="GO:0009451">
    <property type="term" value="P:RNA modification"/>
    <property type="evidence" value="ECO:0007669"/>
    <property type="project" value="InterPro"/>
</dbReference>
<dbReference type="AlphaFoldDB" id="A0A2G5EUC8"/>
<evidence type="ECO:0000256" key="4">
    <source>
        <dbReference type="SAM" id="MobiDB-lite"/>
    </source>
</evidence>
<dbReference type="FunCoup" id="A0A2G5EUC8">
    <property type="interactions" value="44"/>
</dbReference>
<dbReference type="InterPro" id="IPR046849">
    <property type="entry name" value="E2_motif"/>
</dbReference>
<dbReference type="GO" id="GO:0008270">
    <property type="term" value="F:zinc ion binding"/>
    <property type="evidence" value="ECO:0007669"/>
    <property type="project" value="InterPro"/>
</dbReference>
<dbReference type="InterPro" id="IPR032867">
    <property type="entry name" value="DYW_dom"/>
</dbReference>
<feature type="repeat" description="PPR" evidence="3">
    <location>
        <begin position="110"/>
        <end position="144"/>
    </location>
</feature>
<dbReference type="Pfam" id="PF14432">
    <property type="entry name" value="DYW_deaminase"/>
    <property type="match status" value="1"/>
</dbReference>
<dbReference type="SUPFAM" id="SSF48452">
    <property type="entry name" value="TPR-like"/>
    <property type="match status" value="2"/>
</dbReference>
<dbReference type="PROSITE" id="PS51375">
    <property type="entry name" value="PPR"/>
    <property type="match status" value="5"/>
</dbReference>
<dbReference type="Pfam" id="PF20430">
    <property type="entry name" value="Eplus_motif"/>
    <property type="match status" value="1"/>
</dbReference>
<gene>
    <name evidence="6" type="ORF">AQUCO_00400323v1</name>
</gene>
<dbReference type="PANTHER" id="PTHR47926:SF452">
    <property type="entry name" value="PENTATRICOPEPTIDE REPEAT-CONTAINING PROTEIN"/>
    <property type="match status" value="1"/>
</dbReference>
<dbReference type="PANTHER" id="PTHR47926">
    <property type="entry name" value="PENTATRICOPEPTIDE REPEAT-CONTAINING PROTEIN"/>
    <property type="match status" value="1"/>
</dbReference>
<feature type="repeat" description="PPR" evidence="3">
    <location>
        <begin position="422"/>
        <end position="456"/>
    </location>
</feature>
<feature type="domain" description="DYW" evidence="5">
    <location>
        <begin position="637"/>
        <end position="730"/>
    </location>
</feature>
<dbReference type="GO" id="GO:0003729">
    <property type="term" value="F:mRNA binding"/>
    <property type="evidence" value="ECO:0007669"/>
    <property type="project" value="UniProtKB-ARBA"/>
</dbReference>
<dbReference type="Pfam" id="PF01535">
    <property type="entry name" value="PPR"/>
    <property type="match status" value="6"/>
</dbReference>
<dbReference type="Pfam" id="PF13041">
    <property type="entry name" value="PPR_2"/>
    <property type="match status" value="2"/>
</dbReference>
<sequence>MATVTTTPIISLPNHQHHHHNTKPNNKTTTTTNYNNYNNERYFANHPVLSLIEQCSNTTQLKQIHAHMLRIGLFFDPYSVSKLITVSSLAPFSTSLDYARKVFDQIPQPNLYTWNTLIRAYASSSDPIHSLFIFTQMLYHCPDPPNKFSFPFLIKAASELSDLFIGQVFHGMVVKLSLDTDVFVLNSLVHFYATCGELGQAYKVFLMIPKKDVVSWNSMITAFAQADYSEEALELFQRMQAESMMPNDVTMVSVISACTKKLNLKLGRWVHSFIEKNDIRMNLILSNAMLDMYTKCGSLEEAKKLFDKMPEKDVVSLTTMLVGYAQSGEFDTAQQFFNSMPSQDITAWNSLISAYEQSGRSKEALALFHELQLSKNVKPDQVTLKQGLKVNCHLTTSLIDMYAKCGDLEKALEVFRSSEQKDVYVWSAMIAGLGMHGRGRDAIDIFARMQEAKVKPNAVTFTNVLSACNHAKLVEEGRLYFNQMLPVYGITPQVKHYACMVDILGRAGLLEEADKFVEKMPVSPGASVWGALLAACKTHGNVELAEHAFTHLIELEPQNHGAYVLLSNIYAKFGLWDGVTKLRKLMRDFGIQKEPGCSSIEVGGSVHEFLVGDNSHPLRKKIYLKLDEILLRLKSTGYVPNKSHVLQDIEEEDVQDHALYLHSEKLAIAYGLISTRSPVPIRIVKNLRVCGDCHSVAKLISKLYDREILLRDRYRFHHFRGGDCSCMDYW</sequence>
<comment type="similarity">
    <text evidence="1">Belongs to the PPR family. PCMP-H subfamily.</text>
</comment>
<reference evidence="6 7" key="1">
    <citation type="submission" date="2017-09" db="EMBL/GenBank/DDBJ databases">
        <title>WGS assembly of Aquilegia coerulea Goldsmith.</title>
        <authorList>
            <person name="Hodges S."/>
            <person name="Kramer E."/>
            <person name="Nordborg M."/>
            <person name="Tomkins J."/>
            <person name="Borevitz J."/>
            <person name="Derieg N."/>
            <person name="Yan J."/>
            <person name="Mihaltcheva S."/>
            <person name="Hayes R.D."/>
            <person name="Rokhsar D."/>
        </authorList>
    </citation>
    <scope>NUCLEOTIDE SEQUENCE [LARGE SCALE GENOMIC DNA]</scope>
    <source>
        <strain evidence="7">cv. Goldsmith</strain>
    </source>
</reference>